<name>A0AAW0EBP8_9AGAR</name>
<comment type="caution">
    <text evidence="2">The sequence shown here is derived from an EMBL/GenBank/DDBJ whole genome shotgun (WGS) entry which is preliminary data.</text>
</comment>
<evidence type="ECO:0000313" key="2">
    <source>
        <dbReference type="EMBL" id="KAK7062281.1"/>
    </source>
</evidence>
<keyword evidence="3" id="KW-1185">Reference proteome</keyword>
<dbReference type="Proteomes" id="UP001362999">
    <property type="component" value="Unassembled WGS sequence"/>
</dbReference>
<gene>
    <name evidence="2" type="ORF">R3P38DRAFT_3340989</name>
</gene>
<dbReference type="AlphaFoldDB" id="A0AAW0EBP8"/>
<proteinExistence type="predicted"/>
<feature type="compositionally biased region" description="Polar residues" evidence="1">
    <location>
        <begin position="138"/>
        <end position="155"/>
    </location>
</feature>
<evidence type="ECO:0000256" key="1">
    <source>
        <dbReference type="SAM" id="MobiDB-lite"/>
    </source>
</evidence>
<sequence length="193" mass="21849">MVPTRSPEDQTLIDSLPMGTVTAFRSLIFLPSFISDNPHLFISDTWIDPGQLRAFQLARTDFSGIKNTQQPSTSPPPRVKLEPNDSGASMTRQIRPFPRAEGYRLRYTCRQDSDSAGRQAGDCRDSEPEDIEGARFENFSSNDSDTETDYNSNTDFDTRSESHTDTPFDLKNVLEDSDTVSTTRERKVRQRTN</sequence>
<feature type="region of interest" description="Disordered" evidence="1">
    <location>
        <begin position="65"/>
        <end position="97"/>
    </location>
</feature>
<dbReference type="EMBL" id="JAWWNJ010000002">
    <property type="protein sequence ID" value="KAK7062281.1"/>
    <property type="molecule type" value="Genomic_DNA"/>
</dbReference>
<protein>
    <submittedName>
        <fullName evidence="2">Uncharacterized protein</fullName>
    </submittedName>
</protein>
<feature type="region of interest" description="Disordered" evidence="1">
    <location>
        <begin position="110"/>
        <end position="193"/>
    </location>
</feature>
<feature type="compositionally biased region" description="Basic and acidic residues" evidence="1">
    <location>
        <begin position="110"/>
        <end position="126"/>
    </location>
</feature>
<reference evidence="2 3" key="1">
    <citation type="journal article" date="2024" name="J Genomics">
        <title>Draft genome sequencing and assembly of Favolaschia claudopus CIRM-BRFM 2984 isolated from oak limbs.</title>
        <authorList>
            <person name="Navarro D."/>
            <person name="Drula E."/>
            <person name="Chaduli D."/>
            <person name="Cazenave R."/>
            <person name="Ahrendt S."/>
            <person name="Wang J."/>
            <person name="Lipzen A."/>
            <person name="Daum C."/>
            <person name="Barry K."/>
            <person name="Grigoriev I.V."/>
            <person name="Favel A."/>
            <person name="Rosso M.N."/>
            <person name="Martin F."/>
        </authorList>
    </citation>
    <scope>NUCLEOTIDE SEQUENCE [LARGE SCALE GENOMIC DNA]</scope>
    <source>
        <strain evidence="2 3">CIRM-BRFM 2984</strain>
    </source>
</reference>
<feature type="compositionally biased region" description="Basic and acidic residues" evidence="1">
    <location>
        <begin position="156"/>
        <end position="174"/>
    </location>
</feature>
<evidence type="ECO:0000313" key="3">
    <source>
        <dbReference type="Proteomes" id="UP001362999"/>
    </source>
</evidence>
<organism evidence="2 3">
    <name type="scientific">Favolaschia claudopus</name>
    <dbReference type="NCBI Taxonomy" id="2862362"/>
    <lineage>
        <taxon>Eukaryota</taxon>
        <taxon>Fungi</taxon>
        <taxon>Dikarya</taxon>
        <taxon>Basidiomycota</taxon>
        <taxon>Agaricomycotina</taxon>
        <taxon>Agaricomycetes</taxon>
        <taxon>Agaricomycetidae</taxon>
        <taxon>Agaricales</taxon>
        <taxon>Marasmiineae</taxon>
        <taxon>Mycenaceae</taxon>
        <taxon>Favolaschia</taxon>
    </lineage>
</organism>
<accession>A0AAW0EBP8</accession>